<gene>
    <name evidence="6" type="ORF">HICCMSTLAB_LOCUS2076</name>
</gene>
<proteinExistence type="predicted"/>
<evidence type="ECO:0000313" key="7">
    <source>
        <dbReference type="Proteomes" id="UP000786811"/>
    </source>
</evidence>
<sequence length="311" mass="34684">MEALVEFNYVAQEPDELTIRKGDIIKDVKIMSEGWWEGTLRDKRGMFPDNFVKVEEGWWTGRLRGRVGVFPSNFVSAPAPAEDTKEMCLVLLDTRTANADRKSVSPISPVLGSSSSSSSTLPEKKASSSPISPGIKRLTKCEDVSPSQVDSGDHNEGIDEELDGVEREEDTPLLHLTASRIEELKFNQKKILSTDKPDKAEVKKEKNHLHENHSPVQNSEATEQFQEPGFQELQRLQNKDTSSGYQRSNSHLAGPVSPISGTPAYVPYRLYSQLLERIATLEERQTVLQRMVVQLSEQVGPLLTNLPGNKS</sequence>
<feature type="compositionally biased region" description="Acidic residues" evidence="4">
    <location>
        <begin position="158"/>
        <end position="170"/>
    </location>
</feature>
<dbReference type="Gene3D" id="2.30.30.40">
    <property type="entry name" value="SH3 Domains"/>
    <property type="match status" value="2"/>
</dbReference>
<dbReference type="InterPro" id="IPR050384">
    <property type="entry name" value="Endophilin_SH3RF"/>
</dbReference>
<dbReference type="CDD" id="cd11873">
    <property type="entry name" value="SH3_CD2AP-like_1"/>
    <property type="match status" value="1"/>
</dbReference>
<keyword evidence="6" id="KW-0808">Transferase</keyword>
<dbReference type="PROSITE" id="PS50002">
    <property type="entry name" value="SH3"/>
    <property type="match status" value="1"/>
</dbReference>
<reference evidence="6" key="1">
    <citation type="submission" date="2021-04" db="EMBL/GenBank/DDBJ databases">
        <authorList>
            <person name="Chebbi M.A.C M."/>
        </authorList>
    </citation>
    <scope>NUCLEOTIDE SEQUENCE</scope>
</reference>
<keyword evidence="6" id="KW-0418">Kinase</keyword>
<keyword evidence="1 2" id="KW-0728">SH3 domain</keyword>
<feature type="compositionally biased region" description="Polar residues" evidence="4">
    <location>
        <begin position="214"/>
        <end position="225"/>
    </location>
</feature>
<evidence type="ECO:0000256" key="4">
    <source>
        <dbReference type="SAM" id="MobiDB-lite"/>
    </source>
</evidence>
<feature type="region of interest" description="Disordered" evidence="4">
    <location>
        <begin position="102"/>
        <end position="170"/>
    </location>
</feature>
<organism evidence="6 7">
    <name type="scientific">Cotesia congregata</name>
    <name type="common">Parasitoid wasp</name>
    <name type="synonym">Apanteles congregatus</name>
    <dbReference type="NCBI Taxonomy" id="51543"/>
    <lineage>
        <taxon>Eukaryota</taxon>
        <taxon>Metazoa</taxon>
        <taxon>Ecdysozoa</taxon>
        <taxon>Arthropoda</taxon>
        <taxon>Hexapoda</taxon>
        <taxon>Insecta</taxon>
        <taxon>Pterygota</taxon>
        <taxon>Neoptera</taxon>
        <taxon>Endopterygota</taxon>
        <taxon>Hymenoptera</taxon>
        <taxon>Apocrita</taxon>
        <taxon>Ichneumonoidea</taxon>
        <taxon>Braconidae</taxon>
        <taxon>Microgastrinae</taxon>
        <taxon>Cotesia</taxon>
    </lineage>
</organism>
<evidence type="ECO:0000313" key="6">
    <source>
        <dbReference type="EMBL" id="CAG5076095.1"/>
    </source>
</evidence>
<dbReference type="Pfam" id="PF00018">
    <property type="entry name" value="SH3_1"/>
    <property type="match status" value="1"/>
</dbReference>
<evidence type="ECO:0000256" key="2">
    <source>
        <dbReference type="PROSITE-ProRule" id="PRU00192"/>
    </source>
</evidence>
<evidence type="ECO:0000259" key="5">
    <source>
        <dbReference type="PROSITE" id="PS50002"/>
    </source>
</evidence>
<dbReference type="InterPro" id="IPR036028">
    <property type="entry name" value="SH3-like_dom_sf"/>
</dbReference>
<feature type="region of interest" description="Disordered" evidence="4">
    <location>
        <begin position="195"/>
        <end position="225"/>
    </location>
</feature>
<dbReference type="GO" id="GO:0007015">
    <property type="term" value="P:actin filament organization"/>
    <property type="evidence" value="ECO:0007669"/>
    <property type="project" value="TreeGrafter"/>
</dbReference>
<dbReference type="SMART" id="SM00326">
    <property type="entry name" value="SH3"/>
    <property type="match status" value="1"/>
</dbReference>
<dbReference type="OrthoDB" id="73680at2759"/>
<feature type="compositionally biased region" description="Polar residues" evidence="4">
    <location>
        <begin position="237"/>
        <end position="251"/>
    </location>
</feature>
<feature type="domain" description="SH3" evidence="5">
    <location>
        <begin position="1"/>
        <end position="57"/>
    </location>
</feature>
<feature type="compositionally biased region" description="Basic and acidic residues" evidence="4">
    <location>
        <begin position="195"/>
        <end position="213"/>
    </location>
</feature>
<dbReference type="SUPFAM" id="SSF50044">
    <property type="entry name" value="SH3-domain"/>
    <property type="match status" value="2"/>
</dbReference>
<name>A0A8J2EBT8_COTCN</name>
<keyword evidence="3" id="KW-0175">Coiled coil</keyword>
<dbReference type="PANTHER" id="PTHR14167">
    <property type="entry name" value="SH3 DOMAIN-CONTAINING"/>
    <property type="match status" value="1"/>
</dbReference>
<dbReference type="EMBL" id="CAJNRD030001116">
    <property type="protein sequence ID" value="CAG5076095.1"/>
    <property type="molecule type" value="Genomic_DNA"/>
</dbReference>
<comment type="caution">
    <text evidence="6">The sequence shown here is derived from an EMBL/GenBank/DDBJ whole genome shotgun (WGS) entry which is preliminary data.</text>
</comment>
<dbReference type="AlphaFoldDB" id="A0A8J2EBT8"/>
<evidence type="ECO:0000256" key="3">
    <source>
        <dbReference type="SAM" id="Coils"/>
    </source>
</evidence>
<dbReference type="PANTHER" id="PTHR14167:SF28">
    <property type="entry name" value="SH3 DOMAIN-CONTAINING PROTEIN 21"/>
    <property type="match status" value="1"/>
</dbReference>
<dbReference type="GO" id="GO:0016477">
    <property type="term" value="P:cell migration"/>
    <property type="evidence" value="ECO:0007669"/>
    <property type="project" value="TreeGrafter"/>
</dbReference>
<dbReference type="GO" id="GO:0016301">
    <property type="term" value="F:kinase activity"/>
    <property type="evidence" value="ECO:0007669"/>
    <property type="project" value="UniProtKB-KW"/>
</dbReference>
<dbReference type="InterPro" id="IPR001452">
    <property type="entry name" value="SH3_domain"/>
</dbReference>
<feature type="region of interest" description="Disordered" evidence="4">
    <location>
        <begin position="237"/>
        <end position="256"/>
    </location>
</feature>
<protein>
    <submittedName>
        <fullName evidence="6">Similar to SH3KBP1: SH3 domain-containing kinase-binding protein 1 (Homo sapiens)</fullName>
    </submittedName>
</protein>
<accession>A0A8J2EBT8</accession>
<evidence type="ECO:0000256" key="1">
    <source>
        <dbReference type="ARBA" id="ARBA00022443"/>
    </source>
</evidence>
<feature type="coiled-coil region" evidence="3">
    <location>
        <begin position="271"/>
        <end position="298"/>
    </location>
</feature>
<dbReference type="Proteomes" id="UP000786811">
    <property type="component" value="Unassembled WGS sequence"/>
</dbReference>
<keyword evidence="7" id="KW-1185">Reference proteome</keyword>
<feature type="compositionally biased region" description="Low complexity" evidence="4">
    <location>
        <begin position="104"/>
        <end position="121"/>
    </location>
</feature>
<dbReference type="PRINTS" id="PR00452">
    <property type="entry name" value="SH3DOMAIN"/>
</dbReference>